<proteinExistence type="predicted"/>
<dbReference type="CDD" id="cd02440">
    <property type="entry name" value="AdoMet_MTases"/>
    <property type="match status" value="1"/>
</dbReference>
<dbReference type="KEGG" id="fld:ABNE31_08505"/>
<accession>A0AAU7MTT8</accession>
<dbReference type="Pfam" id="PF13489">
    <property type="entry name" value="Methyltransf_23"/>
    <property type="match status" value="1"/>
</dbReference>
<dbReference type="EMBL" id="CP157804">
    <property type="protein sequence ID" value="XBQ21644.1"/>
    <property type="molecule type" value="Genomic_DNA"/>
</dbReference>
<dbReference type="RefSeq" id="WP_293287543.1">
    <property type="nucleotide sequence ID" value="NZ_CP157804.1"/>
</dbReference>
<keyword evidence="1" id="KW-0489">Methyltransferase</keyword>
<evidence type="ECO:0000313" key="1">
    <source>
        <dbReference type="EMBL" id="XBQ21644.1"/>
    </source>
</evidence>
<dbReference type="EC" id="2.1.-.-" evidence="1"/>
<dbReference type="SUPFAM" id="SSF53335">
    <property type="entry name" value="S-adenosyl-L-methionine-dependent methyltransferases"/>
    <property type="match status" value="1"/>
</dbReference>
<name>A0AAU7MTT8_9FLAO</name>
<dbReference type="AlphaFoldDB" id="A0AAU7MTT8"/>
<dbReference type="PANTHER" id="PTHR43861:SF1">
    <property type="entry name" value="TRANS-ACONITATE 2-METHYLTRANSFERASE"/>
    <property type="match status" value="1"/>
</dbReference>
<dbReference type="PANTHER" id="PTHR43861">
    <property type="entry name" value="TRANS-ACONITATE 2-METHYLTRANSFERASE-RELATED"/>
    <property type="match status" value="1"/>
</dbReference>
<gene>
    <name evidence="1" type="ORF">ABNE31_08505</name>
</gene>
<protein>
    <submittedName>
        <fullName evidence="1">Class I SAM-dependent methyltransferase</fullName>
        <ecNumber evidence="1">2.1.-.-</ecNumber>
    </submittedName>
</protein>
<dbReference type="GO" id="GO:0008168">
    <property type="term" value="F:methyltransferase activity"/>
    <property type="evidence" value="ECO:0007669"/>
    <property type="project" value="UniProtKB-KW"/>
</dbReference>
<organism evidence="1">
    <name type="scientific">Flagellimonas sp. MMG031</name>
    <dbReference type="NCBI Taxonomy" id="3158549"/>
    <lineage>
        <taxon>Bacteria</taxon>
        <taxon>Pseudomonadati</taxon>
        <taxon>Bacteroidota</taxon>
        <taxon>Flavobacteriia</taxon>
        <taxon>Flavobacteriales</taxon>
        <taxon>Flavobacteriaceae</taxon>
        <taxon>Flagellimonas</taxon>
    </lineage>
</organism>
<dbReference type="GO" id="GO:0032259">
    <property type="term" value="P:methylation"/>
    <property type="evidence" value="ECO:0007669"/>
    <property type="project" value="UniProtKB-KW"/>
</dbReference>
<dbReference type="InterPro" id="IPR029063">
    <property type="entry name" value="SAM-dependent_MTases_sf"/>
</dbReference>
<keyword evidence="1" id="KW-0808">Transferase</keyword>
<reference evidence="1" key="1">
    <citation type="submission" date="2024-05" db="EMBL/GenBank/DDBJ databases">
        <title>Draft Genome Sequences of Flagellimonas sp. MMG031 and Marinobacter sp. MMG032 Isolated from the dinoflagellate Symbiodinium pilosum.</title>
        <authorList>
            <person name="Shikuma N.J."/>
            <person name="Farrell M.V."/>
        </authorList>
    </citation>
    <scope>NUCLEOTIDE SEQUENCE</scope>
    <source>
        <strain evidence="1">MMG031</strain>
    </source>
</reference>
<sequence length="220" mass="24852">MMNQKIIDAWNKNAKEWIKVIANEEIGSRRFTNKAIVGELKNLAGDKVIDIGCGEGWLTRAITEMGKKAVGIDAIEPLLVAARSKGPESYHQMSYEDLMEGQPIPEAPFDIAVFNFCLYQKEGLTDLLRATKNQLHTEGKILIQTLHPFFMFDNGLDYKSQLISDSWQGLPGNFRDGHEWYARTLEDWVNIIGESSLQLNSIKEVLNSEGRPISLILKID</sequence>
<dbReference type="Gene3D" id="3.40.50.150">
    <property type="entry name" value="Vaccinia Virus protein VP39"/>
    <property type="match status" value="1"/>
</dbReference>